<dbReference type="GO" id="GO:0009507">
    <property type="term" value="C:chloroplast"/>
    <property type="evidence" value="ECO:0007669"/>
    <property type="project" value="TreeGrafter"/>
</dbReference>
<protein>
    <submittedName>
        <fullName evidence="3">Uncharacterized protein</fullName>
    </submittedName>
</protein>
<gene>
    <name evidence="3" type="ORF">MSP1401_LOCUS6391</name>
</gene>
<dbReference type="InterPro" id="IPR007525">
    <property type="entry name" value="FrhB_FdhB_C"/>
</dbReference>
<evidence type="ECO:0000259" key="2">
    <source>
        <dbReference type="Pfam" id="PF04432"/>
    </source>
</evidence>
<dbReference type="EMBL" id="HBEN01007772">
    <property type="protein sequence ID" value="CAD8440579.1"/>
    <property type="molecule type" value="Transcribed_RNA"/>
</dbReference>
<dbReference type="InterPro" id="IPR045220">
    <property type="entry name" value="FRHB/FDHB/HCAR-like"/>
</dbReference>
<accession>A0A7S0GU90</accession>
<reference evidence="3" key="1">
    <citation type="submission" date="2021-01" db="EMBL/GenBank/DDBJ databases">
        <authorList>
            <person name="Corre E."/>
            <person name="Pelletier E."/>
            <person name="Niang G."/>
            <person name="Scheremetjew M."/>
            <person name="Finn R."/>
            <person name="Kale V."/>
            <person name="Holt S."/>
            <person name="Cochrane G."/>
            <person name="Meng A."/>
            <person name="Brown T."/>
            <person name="Cohen L."/>
        </authorList>
    </citation>
    <scope>NUCLEOTIDE SEQUENCE</scope>
    <source>
        <strain evidence="3">CCAC1681</strain>
    </source>
</reference>
<dbReference type="PANTHER" id="PTHR31332">
    <property type="entry name" value="7-HYDROXYMETHYL CHLOROPHYLL A REDUCTASE, CHLOROPLASTIC"/>
    <property type="match status" value="1"/>
</dbReference>
<sequence>MSNDELRLGVVDEVLYARKTAPVEGAQWTGIVTSIAIEMLKSGKVEGVVCVASQPDDPMRPRPILATTVEEIMSSRGVKPSLSPNLSVLAEVEARGLKRLLFIGVGCAVTALRSVEPYLGLDALYVVGTNCTDNGRAETLSKFLGAASDDPATVTGYEFMQDYRVHLKHTDGSFEKVPYFCLPANDLKDVIAPSCYSCFDYVNGLADLVVGYMGVPMYDGVEMTNHPQYVTVRNARGKELFDSVRDTCEVTPSVSSGNRTPFVVQTVVADDEATLGRGPEKPAPLFVGNVLAYVLEKIGPKGKEFGMYSLDYHTVRNFLYVKRHFGSDERANRHIPTYARRVVDEYNASGAVDARLAITGTPRVGPALPPVPPSGLTPAPGVETQNAAPFGGIDPSVIGGALGFVLFSTIASKVMGG</sequence>
<dbReference type="InterPro" id="IPR007516">
    <property type="entry name" value="Co_F420_Hydgase/DH_bsu_N"/>
</dbReference>
<dbReference type="Pfam" id="PF04422">
    <property type="entry name" value="FrhB_FdhB_N"/>
    <property type="match status" value="1"/>
</dbReference>
<dbReference type="PANTHER" id="PTHR31332:SF0">
    <property type="entry name" value="7-HYDROXYMETHYL CHLOROPHYLL A REDUCTASE, CHLOROPLASTIC"/>
    <property type="match status" value="1"/>
</dbReference>
<dbReference type="GO" id="GO:0033354">
    <property type="term" value="P:chlorophyll cycle"/>
    <property type="evidence" value="ECO:0007669"/>
    <property type="project" value="TreeGrafter"/>
</dbReference>
<proteinExistence type="predicted"/>
<organism evidence="3">
    <name type="scientific">Micromonas pusilla</name>
    <name type="common">Picoplanktonic green alga</name>
    <name type="synonym">Chromulina pusilla</name>
    <dbReference type="NCBI Taxonomy" id="38833"/>
    <lineage>
        <taxon>Eukaryota</taxon>
        <taxon>Viridiplantae</taxon>
        <taxon>Chlorophyta</taxon>
        <taxon>Mamiellophyceae</taxon>
        <taxon>Mamiellales</taxon>
        <taxon>Mamiellaceae</taxon>
        <taxon>Micromonas</taxon>
    </lineage>
</organism>
<feature type="domain" description="Coenzyme F420 hydrogenase/dehydrogenase beta subunit N-terminal" evidence="1">
    <location>
        <begin position="14"/>
        <end position="89"/>
    </location>
</feature>
<evidence type="ECO:0000259" key="1">
    <source>
        <dbReference type="Pfam" id="PF04422"/>
    </source>
</evidence>
<dbReference type="AlphaFoldDB" id="A0A7S0GU90"/>
<dbReference type="GO" id="GO:0090415">
    <property type="term" value="F:7-hydroxymethyl chlorophyll a reductase activity"/>
    <property type="evidence" value="ECO:0007669"/>
    <property type="project" value="TreeGrafter"/>
</dbReference>
<dbReference type="Pfam" id="PF04432">
    <property type="entry name" value="FrhB_FdhB_C"/>
    <property type="match status" value="1"/>
</dbReference>
<name>A0A7S0GU90_MICPS</name>
<evidence type="ECO:0000313" key="3">
    <source>
        <dbReference type="EMBL" id="CAD8440579.1"/>
    </source>
</evidence>
<feature type="domain" description="Coenzyme F420 hydrogenase/dehydrogenase beta subunit C-terminal" evidence="2">
    <location>
        <begin position="98"/>
        <end position="247"/>
    </location>
</feature>